<proteinExistence type="predicted"/>
<dbReference type="STRING" id="526225.Gobs_2757"/>
<dbReference type="RefSeq" id="WP_012948820.1">
    <property type="nucleotide sequence ID" value="NC_013757.1"/>
</dbReference>
<organism evidence="1 2">
    <name type="scientific">Geodermatophilus obscurus (strain ATCC 25078 / DSM 43160 / JCM 3152 / CCUG 61914 / KCC A-0152 / KCTC 9177 / NBRC 13315 / NRRL B-3577 / G-20)</name>
    <dbReference type="NCBI Taxonomy" id="526225"/>
    <lineage>
        <taxon>Bacteria</taxon>
        <taxon>Bacillati</taxon>
        <taxon>Actinomycetota</taxon>
        <taxon>Actinomycetes</taxon>
        <taxon>Geodermatophilales</taxon>
        <taxon>Geodermatophilaceae</taxon>
        <taxon>Geodermatophilus</taxon>
    </lineage>
</organism>
<keyword evidence="2" id="KW-1185">Reference proteome</keyword>
<dbReference type="KEGG" id="gob:Gobs_2757"/>
<dbReference type="InterPro" id="IPR037479">
    <property type="entry name" value="Tauto_MSAD"/>
</dbReference>
<gene>
    <name evidence="1" type="ordered locus">Gobs_2757</name>
</gene>
<dbReference type="Proteomes" id="UP000001382">
    <property type="component" value="Chromosome"/>
</dbReference>
<dbReference type="InterPro" id="IPR014347">
    <property type="entry name" value="Tautomerase/MIF_sf"/>
</dbReference>
<reference evidence="1 2" key="1">
    <citation type="journal article" date="2010" name="Stand. Genomic Sci.">
        <title>Complete genome sequence of Geodermatophilus obscurus type strain (G-20).</title>
        <authorList>
            <person name="Ivanova N."/>
            <person name="Sikorski J."/>
            <person name="Jando M."/>
            <person name="Munk C."/>
            <person name="Lapidus A."/>
            <person name="Glavina Del Rio T."/>
            <person name="Copeland A."/>
            <person name="Tice H."/>
            <person name="Cheng J.-F."/>
            <person name="Lucas S."/>
            <person name="Chen F."/>
            <person name="Nolan M."/>
            <person name="Bruce D."/>
            <person name="Goodwin L."/>
            <person name="Pitluck S."/>
            <person name="Mavromatis K."/>
            <person name="Mikhailova N."/>
            <person name="Pati A."/>
            <person name="Chen A."/>
            <person name="Palaniappan K."/>
            <person name="Land M."/>
            <person name="Hauser L."/>
            <person name="Chang Y.-J."/>
            <person name="Jeffries C.D."/>
            <person name="Meincke L."/>
            <person name="Brettin T."/>
            <person name="Detter J.C."/>
            <person name="Detter J.C."/>
            <person name="Rohde M."/>
            <person name="Goeker M."/>
            <person name="Bristow J."/>
            <person name="Eisen J.A."/>
            <person name="Markowitz V."/>
            <person name="Hugenholtz P."/>
            <person name="Kyrpides N.C."/>
            <person name="Klenk H.-P."/>
        </authorList>
    </citation>
    <scope>NUCLEOTIDE SEQUENCE [LARGE SCALE GENOMIC DNA]</scope>
    <source>
        <strain evidence="2">ATCC 25078 / DSM 43160 / JCM 3152 / KCC A-0152 / KCTC 9177 / NBRC 13315 / NRRL B-3577 / G-20</strain>
    </source>
</reference>
<sequence length="130" mass="14530">MPLVRIDVIEGRRTPEELRRLADAVQEVVLDVFAAPPRDRYQVITEHRPGQIICEDTGLGIERTDDLVVLQVFQQGRSEEQKRALYAGLAQRLEEAAGLSPSDLVVSVASNTREDWSFGLGRAQFLEGDL</sequence>
<accession>D2S6L3</accession>
<dbReference type="PANTHER" id="PTHR38460:SF1">
    <property type="entry name" value="TAUTOMERASE YOLI-RELATED"/>
    <property type="match status" value="1"/>
</dbReference>
<dbReference type="PANTHER" id="PTHR38460">
    <property type="entry name" value="TAUTOMERASE YOLI-RELATED"/>
    <property type="match status" value="1"/>
</dbReference>
<protein>
    <submittedName>
        <fullName evidence="1">4-oxalocrotonate tautomerase</fullName>
    </submittedName>
</protein>
<dbReference type="eggNOG" id="COG1942">
    <property type="taxonomic scope" value="Bacteria"/>
</dbReference>
<dbReference type="HOGENOM" id="CLU_148073_0_0_11"/>
<dbReference type="EMBL" id="CP001867">
    <property type="protein sequence ID" value="ADB75387.1"/>
    <property type="molecule type" value="Genomic_DNA"/>
</dbReference>
<dbReference type="SUPFAM" id="SSF55331">
    <property type="entry name" value="Tautomerase/MIF"/>
    <property type="match status" value="1"/>
</dbReference>
<dbReference type="Pfam" id="PF14552">
    <property type="entry name" value="Tautomerase_2"/>
    <property type="match status" value="1"/>
</dbReference>
<dbReference type="OrthoDB" id="9804765at2"/>
<dbReference type="Gene3D" id="3.30.429.10">
    <property type="entry name" value="Macrophage Migration Inhibitory Factor"/>
    <property type="match status" value="1"/>
</dbReference>
<evidence type="ECO:0000313" key="1">
    <source>
        <dbReference type="EMBL" id="ADB75387.1"/>
    </source>
</evidence>
<evidence type="ECO:0000313" key="2">
    <source>
        <dbReference type="Proteomes" id="UP000001382"/>
    </source>
</evidence>
<name>D2S6L3_GEOOG</name>
<reference evidence="2" key="2">
    <citation type="submission" date="2010-01" db="EMBL/GenBank/DDBJ databases">
        <title>The complete genome of Geodermatophilus obscurus DSM 43160.</title>
        <authorList>
            <consortium name="US DOE Joint Genome Institute (JGI-PGF)"/>
            <person name="Lucas S."/>
            <person name="Copeland A."/>
            <person name="Lapidus A."/>
            <person name="Glavina del Rio T."/>
            <person name="Dalin E."/>
            <person name="Tice H."/>
            <person name="Bruce D."/>
            <person name="Goodwin L."/>
            <person name="Pitluck S."/>
            <person name="Kyrpides N."/>
            <person name="Mavromatis K."/>
            <person name="Ivanova N."/>
            <person name="Munk A.C."/>
            <person name="Brettin T."/>
            <person name="Detter J.C."/>
            <person name="Han C."/>
            <person name="Larimer F."/>
            <person name="Land M."/>
            <person name="Hauser L."/>
            <person name="Markowitz V."/>
            <person name="Cheng J.-F."/>
            <person name="Hugenholtz P."/>
            <person name="Woyke T."/>
            <person name="Wu D."/>
            <person name="Jando M."/>
            <person name="Schneider S."/>
            <person name="Klenk H.-P."/>
            <person name="Eisen J.A."/>
        </authorList>
    </citation>
    <scope>NUCLEOTIDE SEQUENCE [LARGE SCALE GENOMIC DNA]</scope>
    <source>
        <strain evidence="2">ATCC 25078 / DSM 43160 / JCM 3152 / KCC A-0152 / KCTC 9177 / NBRC 13315 / NRRL B-3577 / G-20</strain>
    </source>
</reference>
<dbReference type="AlphaFoldDB" id="D2S6L3"/>